<dbReference type="GO" id="GO:0005351">
    <property type="term" value="F:carbohydrate:proton symporter activity"/>
    <property type="evidence" value="ECO:0007669"/>
    <property type="project" value="TreeGrafter"/>
</dbReference>
<evidence type="ECO:0000256" key="2">
    <source>
        <dbReference type="ARBA" id="ARBA00010992"/>
    </source>
</evidence>
<evidence type="ECO:0000256" key="4">
    <source>
        <dbReference type="ARBA" id="ARBA00022597"/>
    </source>
</evidence>
<evidence type="ECO:0000256" key="7">
    <source>
        <dbReference type="ARBA" id="ARBA00023136"/>
    </source>
</evidence>
<feature type="transmembrane region" description="Helical" evidence="9">
    <location>
        <begin position="233"/>
        <end position="254"/>
    </location>
</feature>
<keyword evidence="4" id="KW-0762">Sugar transport</keyword>
<feature type="transmembrane region" description="Helical" evidence="9">
    <location>
        <begin position="160"/>
        <end position="182"/>
    </location>
</feature>
<dbReference type="InterPro" id="IPR005828">
    <property type="entry name" value="MFS_sugar_transport-like"/>
</dbReference>
<feature type="transmembrane region" description="Helical" evidence="9">
    <location>
        <begin position="355"/>
        <end position="373"/>
    </location>
</feature>
<feature type="transmembrane region" description="Helical" evidence="9">
    <location>
        <begin position="408"/>
        <end position="433"/>
    </location>
</feature>
<dbReference type="GO" id="GO:0016020">
    <property type="term" value="C:membrane"/>
    <property type="evidence" value="ECO:0007669"/>
    <property type="project" value="UniProtKB-SubCell"/>
</dbReference>
<keyword evidence="5 9" id="KW-0812">Transmembrane</keyword>
<feature type="transmembrane region" description="Helical" evidence="9">
    <location>
        <begin position="445"/>
        <end position="463"/>
    </location>
</feature>
<proteinExistence type="inferred from homology"/>
<evidence type="ECO:0000256" key="8">
    <source>
        <dbReference type="RuleBase" id="RU003346"/>
    </source>
</evidence>
<comment type="subcellular location">
    <subcellularLocation>
        <location evidence="1">Membrane</location>
        <topology evidence="1">Multi-pass membrane protein</topology>
    </subcellularLocation>
</comment>
<dbReference type="NCBIfam" id="TIGR00879">
    <property type="entry name" value="SP"/>
    <property type="match status" value="1"/>
</dbReference>
<feature type="domain" description="Major facilitator superfamily (MFS) profile" evidence="10">
    <location>
        <begin position="58"/>
        <end position="502"/>
    </location>
</feature>
<dbReference type="PANTHER" id="PTHR48022">
    <property type="entry name" value="PLASTIDIC GLUCOSE TRANSPORTER 4"/>
    <property type="match status" value="1"/>
</dbReference>
<dbReference type="PANTHER" id="PTHR48022:SF5">
    <property type="entry name" value="ALPHA-GLUCOSIDES PERMEASE MPH2-RELATED"/>
    <property type="match status" value="1"/>
</dbReference>
<evidence type="ECO:0000256" key="3">
    <source>
        <dbReference type="ARBA" id="ARBA00022448"/>
    </source>
</evidence>
<dbReference type="InterPro" id="IPR003663">
    <property type="entry name" value="Sugar/inositol_transpt"/>
</dbReference>
<dbReference type="OrthoDB" id="6612291at2759"/>
<name>A0A1E1KBB3_9HELO</name>
<reference evidence="12" key="1">
    <citation type="submission" date="2016-03" db="EMBL/GenBank/DDBJ databases">
        <authorList>
            <person name="Guldener U."/>
        </authorList>
    </citation>
    <scope>NUCLEOTIDE SEQUENCE [LARGE SCALE GENOMIC DNA]</scope>
    <source>
        <strain evidence="12">04CH-RAC-A.6.1</strain>
    </source>
</reference>
<evidence type="ECO:0000256" key="6">
    <source>
        <dbReference type="ARBA" id="ARBA00022989"/>
    </source>
</evidence>
<feature type="transmembrane region" description="Helical" evidence="9">
    <location>
        <begin position="105"/>
        <end position="124"/>
    </location>
</feature>
<feature type="transmembrane region" description="Helical" evidence="9">
    <location>
        <begin position="51"/>
        <end position="71"/>
    </location>
</feature>
<evidence type="ECO:0000313" key="11">
    <source>
        <dbReference type="EMBL" id="CZS95343.1"/>
    </source>
</evidence>
<evidence type="ECO:0000259" key="10">
    <source>
        <dbReference type="PROSITE" id="PS50850"/>
    </source>
</evidence>
<feature type="transmembrane region" description="Helical" evidence="9">
    <location>
        <begin position="194"/>
        <end position="213"/>
    </location>
</feature>
<feature type="transmembrane region" description="Helical" evidence="9">
    <location>
        <begin position="380"/>
        <end position="402"/>
    </location>
</feature>
<organism evidence="11 12">
    <name type="scientific">Rhynchosporium agropyri</name>
    <dbReference type="NCBI Taxonomy" id="914238"/>
    <lineage>
        <taxon>Eukaryota</taxon>
        <taxon>Fungi</taxon>
        <taxon>Dikarya</taxon>
        <taxon>Ascomycota</taxon>
        <taxon>Pezizomycotina</taxon>
        <taxon>Leotiomycetes</taxon>
        <taxon>Helotiales</taxon>
        <taxon>Ploettnerulaceae</taxon>
        <taxon>Rhynchosporium</taxon>
    </lineage>
</organism>
<dbReference type="InterPro" id="IPR036259">
    <property type="entry name" value="MFS_trans_sf"/>
</dbReference>
<feature type="transmembrane region" description="Helical" evidence="9">
    <location>
        <begin position="317"/>
        <end position="335"/>
    </location>
</feature>
<evidence type="ECO:0000313" key="12">
    <source>
        <dbReference type="Proteomes" id="UP000178912"/>
    </source>
</evidence>
<evidence type="ECO:0000256" key="5">
    <source>
        <dbReference type="ARBA" id="ARBA00022692"/>
    </source>
</evidence>
<accession>A0A1E1KBB3</accession>
<dbReference type="PROSITE" id="PS50850">
    <property type="entry name" value="MFS"/>
    <property type="match status" value="1"/>
</dbReference>
<feature type="transmembrane region" description="Helical" evidence="9">
    <location>
        <begin position="475"/>
        <end position="496"/>
    </location>
</feature>
<dbReference type="InterPro" id="IPR050360">
    <property type="entry name" value="MFS_Sugar_Transporters"/>
</dbReference>
<dbReference type="FunFam" id="1.20.1250.20:FF:000254">
    <property type="entry name" value="MAL31p Maltose permease"/>
    <property type="match status" value="1"/>
</dbReference>
<dbReference type="Gene3D" id="1.20.1250.20">
    <property type="entry name" value="MFS general substrate transporter like domains"/>
    <property type="match status" value="1"/>
</dbReference>
<feature type="transmembrane region" description="Helical" evidence="9">
    <location>
        <begin position="136"/>
        <end position="154"/>
    </location>
</feature>
<dbReference type="InterPro" id="IPR020846">
    <property type="entry name" value="MFS_dom"/>
</dbReference>
<protein>
    <submittedName>
        <fullName evidence="11">Related to maltose permease</fullName>
    </submittedName>
</protein>
<sequence length="550" mass="61218">MTSLGSPPAESEPKAPTLTAMHINQRGTQADEATHAIQLERDLSLKDTFKLYPRAIMFSFIISLAVIMEGYDTNLIGNLYTFPSFKERFGDEVDPEGGMLVSAKWQTIIGNSTQVGSILGLFLNGIVSEMFGYRMTMIYAMVALCGAIFIPFFANSLGMFVAAGIIQGIPWGIFQTLAVTYAADICPTSLRAYMTSWINMCWVIGQLISSGMLRGLLNRPDEWGYRIPFAIQWVWPIPIMIGTFLAPESPWWLVRKGRLEEAKKALLSLTSRNSGVEYDVDSQLSMMEITNQFEIESSSGVHYWDCFRGTDLRRTEIASMVWLTQAFCGIPFMSFSTQFYLRAGLNDESAYTMNIGQTGLGFVGCIIAWWLMTKCGRRTLYVWGLSAMGVLLMAIGFCGLKQNDASAWAAGSLLIVFLFVFQLSVGPTCYSLVAEIPSTRLRIKTVALARAFYNAGGFINNALMPQMMGLNAWNWGAKAGFFWAGIDALFLIWVFFRLPEPKGLTYSELDLLFEHNVGARDFSQSAADLLKPALQDVRTLNEKVTAVHVE</sequence>
<dbReference type="Proteomes" id="UP000178912">
    <property type="component" value="Unassembled WGS sequence"/>
</dbReference>
<evidence type="ECO:0000256" key="1">
    <source>
        <dbReference type="ARBA" id="ARBA00004141"/>
    </source>
</evidence>
<keyword evidence="6 9" id="KW-1133">Transmembrane helix</keyword>
<comment type="similarity">
    <text evidence="2 8">Belongs to the major facilitator superfamily. Sugar transporter (TC 2.A.1.1) family.</text>
</comment>
<gene>
    <name evidence="11" type="ORF">RAG0_05018</name>
</gene>
<dbReference type="EMBL" id="FJUX01000022">
    <property type="protein sequence ID" value="CZS95343.1"/>
    <property type="molecule type" value="Genomic_DNA"/>
</dbReference>
<keyword evidence="7 9" id="KW-0472">Membrane</keyword>
<dbReference type="AlphaFoldDB" id="A0A1E1KBB3"/>
<keyword evidence="3 8" id="KW-0813">Transport</keyword>
<keyword evidence="12" id="KW-1185">Reference proteome</keyword>
<dbReference type="SUPFAM" id="SSF103473">
    <property type="entry name" value="MFS general substrate transporter"/>
    <property type="match status" value="1"/>
</dbReference>
<dbReference type="Pfam" id="PF00083">
    <property type="entry name" value="Sugar_tr"/>
    <property type="match status" value="1"/>
</dbReference>
<evidence type="ECO:0000256" key="9">
    <source>
        <dbReference type="SAM" id="Phobius"/>
    </source>
</evidence>